<protein>
    <submittedName>
        <fullName evidence="1">Uncharacterized protein</fullName>
    </submittedName>
</protein>
<organism evidence="1">
    <name type="scientific">uncultured Rubrobacteraceae bacterium</name>
    <dbReference type="NCBI Taxonomy" id="349277"/>
    <lineage>
        <taxon>Bacteria</taxon>
        <taxon>Bacillati</taxon>
        <taxon>Actinomycetota</taxon>
        <taxon>Rubrobacteria</taxon>
        <taxon>Rubrobacterales</taxon>
        <taxon>Rubrobacteraceae</taxon>
        <taxon>environmental samples</taxon>
    </lineage>
</organism>
<proteinExistence type="predicted"/>
<sequence length="68" mass="7446">GRREPRGRPAGCLARPSVELSTRRSRLFSCGDARRRGGGPDHGCIQVPDLCPTPGGKNPVLRRRARRV</sequence>
<gene>
    <name evidence="1" type="ORF">AVDCRST_MAG25-1332</name>
</gene>
<name>A0A6J4RDA2_9ACTN</name>
<dbReference type="AlphaFoldDB" id="A0A6J4RDA2"/>
<accession>A0A6J4RDA2</accession>
<reference evidence="1" key="1">
    <citation type="submission" date="2020-02" db="EMBL/GenBank/DDBJ databases">
        <authorList>
            <person name="Meier V. D."/>
        </authorList>
    </citation>
    <scope>NUCLEOTIDE SEQUENCE</scope>
    <source>
        <strain evidence="1">AVDCRST_MAG25</strain>
    </source>
</reference>
<evidence type="ECO:0000313" key="1">
    <source>
        <dbReference type="EMBL" id="CAA9464448.1"/>
    </source>
</evidence>
<feature type="non-terminal residue" evidence="1">
    <location>
        <position position="1"/>
    </location>
</feature>
<dbReference type="EMBL" id="CADCVI010000081">
    <property type="protein sequence ID" value="CAA9464448.1"/>
    <property type="molecule type" value="Genomic_DNA"/>
</dbReference>
<feature type="non-terminal residue" evidence="1">
    <location>
        <position position="68"/>
    </location>
</feature>